<dbReference type="InterPro" id="IPR011006">
    <property type="entry name" value="CheY-like_superfamily"/>
</dbReference>
<dbReference type="Gene3D" id="3.60.40.10">
    <property type="entry name" value="PPM-type phosphatase domain"/>
    <property type="match status" value="1"/>
</dbReference>
<evidence type="ECO:0000313" key="4">
    <source>
        <dbReference type="EMBL" id="SNR51539.1"/>
    </source>
</evidence>
<dbReference type="Proteomes" id="UP000198420">
    <property type="component" value="Unassembled WGS sequence"/>
</dbReference>
<dbReference type="GO" id="GO:0016791">
    <property type="term" value="F:phosphatase activity"/>
    <property type="evidence" value="ECO:0007669"/>
    <property type="project" value="TreeGrafter"/>
</dbReference>
<dbReference type="AlphaFoldDB" id="A0A238X0Y1"/>
<sequence>MSTISRQTHPLTPGSEDRIELLLIDDDPTDVLMVEKMLADSGLDAGITVANDLDAARRMLTRRTQCIIVDLSTPDIDRLEGLRRVLALSGPAAVVVLTGLDDGRLGVQAVAAGAEDYLVKQEVDGPLLARAIRYAIERKRSEETERRLVEARILGRENARLERGLLPVPLIEDPTLRHHTRYRPGRRRALLGGDFYDTVQTEGGAVHLMIGDVCGHGPDEAALGVQLRMAWRTLVLAGHTGEQLLGTLDTVLGHERRSEEIFTTLCMITIAPSRRTARMHLAGHPAPLLFRGAPGAGGEVAALPDYAHGPALGLVPGAEWPTTEIDLGESWGLMLYTDGLIEGRVGEGSDRLGTDGLVGLARTARTRGAAGRSLIDALVTEVERLNGDALTDDLAVLLLSRNAEPDRPAC</sequence>
<dbReference type="PROSITE" id="PS50110">
    <property type="entry name" value="RESPONSE_REGULATORY"/>
    <property type="match status" value="1"/>
</dbReference>
<dbReference type="PANTHER" id="PTHR43156:SF2">
    <property type="entry name" value="STAGE II SPORULATION PROTEIN E"/>
    <property type="match status" value="1"/>
</dbReference>
<dbReference type="InterPro" id="IPR052016">
    <property type="entry name" value="Bact_Sigma-Reg"/>
</dbReference>
<organism evidence="4 5">
    <name type="scientific">Actinomadura mexicana</name>
    <dbReference type="NCBI Taxonomy" id="134959"/>
    <lineage>
        <taxon>Bacteria</taxon>
        <taxon>Bacillati</taxon>
        <taxon>Actinomycetota</taxon>
        <taxon>Actinomycetes</taxon>
        <taxon>Streptosporangiales</taxon>
        <taxon>Thermomonosporaceae</taxon>
        <taxon>Actinomadura</taxon>
    </lineage>
</organism>
<dbReference type="GO" id="GO:0000160">
    <property type="term" value="P:phosphorelay signal transduction system"/>
    <property type="evidence" value="ECO:0007669"/>
    <property type="project" value="InterPro"/>
</dbReference>
<evidence type="ECO:0000259" key="3">
    <source>
        <dbReference type="PROSITE" id="PS50110"/>
    </source>
</evidence>
<dbReference type="InterPro" id="IPR001789">
    <property type="entry name" value="Sig_transdc_resp-reg_receiver"/>
</dbReference>
<keyword evidence="2" id="KW-0597">Phosphoprotein</keyword>
<feature type="modified residue" description="4-aspartylphosphate" evidence="2">
    <location>
        <position position="70"/>
    </location>
</feature>
<dbReference type="EMBL" id="FZNP01000003">
    <property type="protein sequence ID" value="SNR51539.1"/>
    <property type="molecule type" value="Genomic_DNA"/>
</dbReference>
<evidence type="ECO:0000313" key="5">
    <source>
        <dbReference type="Proteomes" id="UP000198420"/>
    </source>
</evidence>
<dbReference type="RefSeq" id="WP_245919044.1">
    <property type="nucleotide sequence ID" value="NZ_FZNP01000003.1"/>
</dbReference>
<dbReference type="PANTHER" id="PTHR43156">
    <property type="entry name" value="STAGE II SPORULATION PROTEIN E-RELATED"/>
    <property type="match status" value="1"/>
</dbReference>
<dbReference type="SUPFAM" id="SSF52172">
    <property type="entry name" value="CheY-like"/>
    <property type="match status" value="1"/>
</dbReference>
<name>A0A238X0Y1_9ACTN</name>
<evidence type="ECO:0000256" key="1">
    <source>
        <dbReference type="ARBA" id="ARBA00022801"/>
    </source>
</evidence>
<dbReference type="CDD" id="cd00156">
    <property type="entry name" value="REC"/>
    <property type="match status" value="1"/>
</dbReference>
<feature type="domain" description="Response regulatory" evidence="3">
    <location>
        <begin position="20"/>
        <end position="135"/>
    </location>
</feature>
<dbReference type="SMART" id="SM00448">
    <property type="entry name" value="REC"/>
    <property type="match status" value="1"/>
</dbReference>
<gene>
    <name evidence="4" type="ORF">SAMN06265355_103464</name>
</gene>
<dbReference type="Gene3D" id="3.40.50.2300">
    <property type="match status" value="1"/>
</dbReference>
<reference evidence="5" key="1">
    <citation type="submission" date="2017-06" db="EMBL/GenBank/DDBJ databases">
        <authorList>
            <person name="Varghese N."/>
            <person name="Submissions S."/>
        </authorList>
    </citation>
    <scope>NUCLEOTIDE SEQUENCE [LARGE SCALE GENOMIC DNA]</scope>
    <source>
        <strain evidence="5">DSM 44485</strain>
    </source>
</reference>
<dbReference type="Pfam" id="PF00072">
    <property type="entry name" value="Response_reg"/>
    <property type="match status" value="1"/>
</dbReference>
<evidence type="ECO:0000256" key="2">
    <source>
        <dbReference type="PROSITE-ProRule" id="PRU00169"/>
    </source>
</evidence>
<dbReference type="InterPro" id="IPR036457">
    <property type="entry name" value="PPM-type-like_dom_sf"/>
</dbReference>
<keyword evidence="1" id="KW-0378">Hydrolase</keyword>
<dbReference type="SMART" id="SM00331">
    <property type="entry name" value="PP2C_SIG"/>
    <property type="match status" value="1"/>
</dbReference>
<proteinExistence type="predicted"/>
<dbReference type="InterPro" id="IPR001932">
    <property type="entry name" value="PPM-type_phosphatase-like_dom"/>
</dbReference>
<protein>
    <submittedName>
        <fullName evidence="4">Serine phosphatase RsbU, regulator of sigma subunit</fullName>
    </submittedName>
</protein>
<dbReference type="Pfam" id="PF07228">
    <property type="entry name" value="SpoIIE"/>
    <property type="match status" value="1"/>
</dbReference>
<accession>A0A238X0Y1</accession>
<keyword evidence="5" id="KW-1185">Reference proteome</keyword>